<organism evidence="2 3">
    <name type="scientific">Caulobacter segnis</name>
    <dbReference type="NCBI Taxonomy" id="88688"/>
    <lineage>
        <taxon>Bacteria</taxon>
        <taxon>Pseudomonadati</taxon>
        <taxon>Pseudomonadota</taxon>
        <taxon>Alphaproteobacteria</taxon>
        <taxon>Caulobacterales</taxon>
        <taxon>Caulobacteraceae</taxon>
        <taxon>Caulobacter</taxon>
    </lineage>
</organism>
<dbReference type="Gene3D" id="3.30.2090.10">
    <property type="entry name" value="Multidrug efflux transporter AcrB TolC docking domain, DN and DC subdomains"/>
    <property type="match status" value="2"/>
</dbReference>
<dbReference type="InterPro" id="IPR027463">
    <property type="entry name" value="AcrB_DN_DC_subdom"/>
</dbReference>
<feature type="transmembrane region" description="Helical" evidence="1">
    <location>
        <begin position="427"/>
        <end position="450"/>
    </location>
</feature>
<feature type="transmembrane region" description="Helical" evidence="1">
    <location>
        <begin position="935"/>
        <end position="954"/>
    </location>
</feature>
<feature type="transmembrane region" description="Helical" evidence="1">
    <location>
        <begin position="359"/>
        <end position="379"/>
    </location>
</feature>
<dbReference type="SUPFAM" id="SSF82866">
    <property type="entry name" value="Multidrug efflux transporter AcrB transmembrane domain"/>
    <property type="match status" value="2"/>
</dbReference>
<gene>
    <name evidence="2" type="ORF">B7G68_15390</name>
</gene>
<feature type="transmembrane region" description="Helical" evidence="1">
    <location>
        <begin position="966"/>
        <end position="992"/>
    </location>
</feature>
<evidence type="ECO:0000313" key="3">
    <source>
        <dbReference type="Proteomes" id="UP000240527"/>
    </source>
</evidence>
<dbReference type="Gene3D" id="3.30.70.1320">
    <property type="entry name" value="Multidrug efflux transporter AcrB pore domain like"/>
    <property type="match status" value="1"/>
</dbReference>
<feature type="transmembrane region" description="Helical" evidence="1">
    <location>
        <begin position="385"/>
        <end position="406"/>
    </location>
</feature>
<feature type="transmembrane region" description="Helical" evidence="1">
    <location>
        <begin position="462"/>
        <end position="490"/>
    </location>
</feature>
<feature type="transmembrane region" description="Helical" evidence="1">
    <location>
        <begin position="863"/>
        <end position="883"/>
    </location>
</feature>
<dbReference type="Gene3D" id="3.30.70.1440">
    <property type="entry name" value="Multidrug efflux transporter AcrB pore domain"/>
    <property type="match status" value="1"/>
</dbReference>
<dbReference type="SUPFAM" id="SSF82693">
    <property type="entry name" value="Multidrug efflux transporter AcrB pore domain, PN1, PN2, PC1 and PC2 subdomains"/>
    <property type="match status" value="3"/>
</dbReference>
<dbReference type="PRINTS" id="PR00702">
    <property type="entry name" value="ACRIFLAVINRP"/>
</dbReference>
<feature type="transmembrane region" description="Helical" evidence="1">
    <location>
        <begin position="889"/>
        <end position="914"/>
    </location>
</feature>
<keyword evidence="1" id="KW-0472">Membrane</keyword>
<evidence type="ECO:0000313" key="2">
    <source>
        <dbReference type="EMBL" id="AVQ03109.1"/>
    </source>
</evidence>
<dbReference type="PANTHER" id="PTHR32063">
    <property type="match status" value="1"/>
</dbReference>
<keyword evidence="1" id="KW-0812">Transmembrane</keyword>
<dbReference type="Gene3D" id="3.30.70.1430">
    <property type="entry name" value="Multidrug efflux transporter AcrB pore domain"/>
    <property type="match status" value="2"/>
</dbReference>
<dbReference type="Gene3D" id="1.20.1640.10">
    <property type="entry name" value="Multidrug efflux transporter AcrB transmembrane domain"/>
    <property type="match status" value="2"/>
</dbReference>
<dbReference type="EMBL" id="CP027850">
    <property type="protein sequence ID" value="AVQ03109.1"/>
    <property type="molecule type" value="Genomic_DNA"/>
</dbReference>
<dbReference type="InterPro" id="IPR001036">
    <property type="entry name" value="Acrflvin-R"/>
</dbReference>
<reference evidence="2 3" key="1">
    <citation type="journal article" date="2015" name="Biotechnol. Bioeng.">
        <title>Genome sequence and phenotypic characterization of Caulobacter segnis.</title>
        <authorList>
            <person name="Patel S."/>
            <person name="Fletcher B."/>
            <person name="Scott D.C."/>
            <person name="Ely B."/>
        </authorList>
    </citation>
    <scope>NUCLEOTIDE SEQUENCE [LARGE SCALE GENOMIC DNA]</scope>
    <source>
        <strain evidence="2 3">TK0059</strain>
    </source>
</reference>
<proteinExistence type="predicted"/>
<protein>
    <submittedName>
        <fullName evidence="2">AcrB/AcrD/AcrF family protein</fullName>
    </submittedName>
</protein>
<keyword evidence="1" id="KW-1133">Transmembrane helix</keyword>
<feature type="transmembrane region" description="Helical" evidence="1">
    <location>
        <begin position="517"/>
        <end position="537"/>
    </location>
</feature>
<sequence length="1023" mass="109135">MSLKVSTWAIRNPVPVSLLFVLLMIAGAAAYALLPVKQFPDVSFPEITVAVTQSGAAPSEMESQVTRLVEDAAASVPGVKHLTSTVSLGSSETKVEFAVGADAQRALEDVRSAIDRIRVDLPQGIDPPSVTRRDTDGQPILYYAVTAPKLSATQLSWFVDNTVARALQGVAGVGLVTRTGGLDREINVLLDIQRMNALGVTAPQVNSALRQFTDDASGGRAELGDREMTVRVLGGAVSIDQLRDLQIPLRGRAVRLGDIAEVGDGAGEARGFARVNNVPVAAFQISKTKTASEVETETNVVKALDALAKANPGVRFTKVMSTVTETRASYQATIHVLIEGMILAALVVMLFLRDWRATLISAVAMPLSLIPTFAVMHLLGFSLNIVTLLALTLVIGILVDDAIVEVENIEKRIARGQHPYRAALEGADAIGLAVVATTFTIVVIFTPVSMMQSTIGQFFREFGLTVAVAVLFSLVVARLVTPVMAAYFLVPARRPHEARPMPRFYRRALDWSLRRRGWAIGLGGLFFVATLIIGIGLPKGFQPEGDSGYIFLNIQGEPGATRADMERAAAKATDILRAQADTDFVFSQVGADGDSTTGLIIGVLKADRVQTTKAVRNAVRPLLRQVADARVVTGDEDGGDADVEVILASADGKALARAQTELLRQMRTVRQVTEPRPAPAAASVQLVIRPKPAEAARLNVSTDAIAQIARVATLGDIDANVPKFSEGERRLPIRVRLPLADRADLARISQLAVPTMDGKTTVLESVADISFEAGPGHILRYDRERRASVQADFNNAAIIGQASEAIAALPIMQHLPAGVHEAKDGDEEDMVQLFSGLIVAMGAGVALVYAVMVLLFRSFFKPISILSALPLSLGGAFIALRLAGLPLDLPVMIGLLMLLGLAAKNSILLVEFAIEAEREGLDRFSALERACAERSRPIIMTTVAMIAGMAPTALGLGEGAEWRQPMAVAVIGGLVSSTLLSLILVPVVYEFVDDVEGWLTPRLARFVTPSPPAADTLAREDAL</sequence>
<accession>A0ABM6TIW0</accession>
<name>A0ABM6TIW0_9CAUL</name>
<dbReference type="SUPFAM" id="SSF82714">
    <property type="entry name" value="Multidrug efflux transporter AcrB TolC docking domain, DN and DC subdomains"/>
    <property type="match status" value="2"/>
</dbReference>
<dbReference type="PANTHER" id="PTHR32063:SF77">
    <property type="entry name" value="ACR FAMILY TRANSPORT PROTEIN"/>
    <property type="match status" value="1"/>
</dbReference>
<feature type="transmembrane region" description="Helical" evidence="1">
    <location>
        <begin position="833"/>
        <end position="856"/>
    </location>
</feature>
<dbReference type="Proteomes" id="UP000240527">
    <property type="component" value="Chromosome"/>
</dbReference>
<feature type="transmembrane region" description="Helical" evidence="1">
    <location>
        <begin position="332"/>
        <end position="352"/>
    </location>
</feature>
<dbReference type="RefSeq" id="WP_013080096.1">
    <property type="nucleotide sequence ID" value="NZ_CP027850.1"/>
</dbReference>
<keyword evidence="3" id="KW-1185">Reference proteome</keyword>
<evidence type="ECO:0000256" key="1">
    <source>
        <dbReference type="SAM" id="Phobius"/>
    </source>
</evidence>
<dbReference type="Pfam" id="PF00873">
    <property type="entry name" value="ACR_tran"/>
    <property type="match status" value="1"/>
</dbReference>